<dbReference type="CDD" id="cd00077">
    <property type="entry name" value="HDc"/>
    <property type="match status" value="1"/>
</dbReference>
<evidence type="ECO:0000313" key="5">
    <source>
        <dbReference type="Proteomes" id="UP000389128"/>
    </source>
</evidence>
<proteinExistence type="predicted"/>
<organism evidence="4 5">
    <name type="scientific">Zoogloea oleivorans</name>
    <dbReference type="NCBI Taxonomy" id="1552750"/>
    <lineage>
        <taxon>Bacteria</taxon>
        <taxon>Pseudomonadati</taxon>
        <taxon>Pseudomonadota</taxon>
        <taxon>Betaproteobacteria</taxon>
        <taxon>Rhodocyclales</taxon>
        <taxon>Zoogloeaceae</taxon>
        <taxon>Zoogloea</taxon>
    </lineage>
</organism>
<dbReference type="SUPFAM" id="SSF52172">
    <property type="entry name" value="CheY-like"/>
    <property type="match status" value="1"/>
</dbReference>
<name>A0A6C2CHZ5_9RHOO</name>
<evidence type="ECO:0000256" key="1">
    <source>
        <dbReference type="PROSITE-ProRule" id="PRU00169"/>
    </source>
</evidence>
<gene>
    <name evidence="4" type="ORF">ETQ85_21375</name>
</gene>
<dbReference type="EMBL" id="SDKK01000027">
    <property type="protein sequence ID" value="TYC53488.1"/>
    <property type="molecule type" value="Genomic_DNA"/>
</dbReference>
<reference evidence="4 5" key="1">
    <citation type="submission" date="2019-01" db="EMBL/GenBank/DDBJ databases">
        <title>Zoogloea oleivorans genome sequencing and assembly.</title>
        <authorList>
            <person name="Tancsics A."/>
            <person name="Farkas M."/>
            <person name="Kriszt B."/>
            <person name="Maroti G."/>
            <person name="Horvath B."/>
        </authorList>
    </citation>
    <scope>NUCLEOTIDE SEQUENCE [LARGE SCALE GENOMIC DNA]</scope>
    <source>
        <strain evidence="4 5">Buc</strain>
    </source>
</reference>
<dbReference type="InterPro" id="IPR011006">
    <property type="entry name" value="CheY-like_superfamily"/>
</dbReference>
<dbReference type="Pfam" id="PF00072">
    <property type="entry name" value="Response_reg"/>
    <property type="match status" value="1"/>
</dbReference>
<keyword evidence="1" id="KW-0597">Phosphoprotein</keyword>
<keyword evidence="5" id="KW-1185">Reference proteome</keyword>
<dbReference type="SMART" id="SM00471">
    <property type="entry name" value="HDc"/>
    <property type="match status" value="1"/>
</dbReference>
<dbReference type="GO" id="GO:0008081">
    <property type="term" value="F:phosphoric diester hydrolase activity"/>
    <property type="evidence" value="ECO:0007669"/>
    <property type="project" value="UniProtKB-ARBA"/>
</dbReference>
<evidence type="ECO:0000259" key="2">
    <source>
        <dbReference type="PROSITE" id="PS50110"/>
    </source>
</evidence>
<dbReference type="InterPro" id="IPR003607">
    <property type="entry name" value="HD/PDEase_dom"/>
</dbReference>
<dbReference type="OrthoDB" id="9763857at2"/>
<feature type="domain" description="HD-GYP" evidence="3">
    <location>
        <begin position="161"/>
        <end position="384"/>
    </location>
</feature>
<dbReference type="SUPFAM" id="SSF109604">
    <property type="entry name" value="HD-domain/PDEase-like"/>
    <property type="match status" value="1"/>
</dbReference>
<evidence type="ECO:0000259" key="3">
    <source>
        <dbReference type="PROSITE" id="PS51832"/>
    </source>
</evidence>
<dbReference type="PANTHER" id="PTHR45228:SF5">
    <property type="entry name" value="CYCLIC DI-GMP PHOSPHODIESTERASE VC_1348-RELATED"/>
    <property type="match status" value="1"/>
</dbReference>
<dbReference type="Gene3D" id="3.40.50.2300">
    <property type="match status" value="1"/>
</dbReference>
<dbReference type="Proteomes" id="UP000389128">
    <property type="component" value="Unassembled WGS sequence"/>
</dbReference>
<dbReference type="RefSeq" id="WP_148581099.1">
    <property type="nucleotide sequence ID" value="NZ_SDKK01000027.1"/>
</dbReference>
<dbReference type="AlphaFoldDB" id="A0A6C2CHZ5"/>
<dbReference type="PROSITE" id="PS50110">
    <property type="entry name" value="RESPONSE_REGULATORY"/>
    <property type="match status" value="1"/>
</dbReference>
<dbReference type="Pfam" id="PF13487">
    <property type="entry name" value="HD_5"/>
    <property type="match status" value="1"/>
</dbReference>
<dbReference type="InterPro" id="IPR001789">
    <property type="entry name" value="Sig_transdc_resp-reg_receiver"/>
</dbReference>
<dbReference type="GO" id="GO:0000160">
    <property type="term" value="P:phosphorelay signal transduction system"/>
    <property type="evidence" value="ECO:0007669"/>
    <property type="project" value="InterPro"/>
</dbReference>
<protein>
    <submittedName>
        <fullName evidence="4">Two-component system response regulator</fullName>
    </submittedName>
</protein>
<sequence>MNTSASKDVRPEGAAKQTILVVDDTPQNLAVLGELLQPFYRVRAANSGERALRAAGLQPRPDLILLDVMMPGMDGYEVMQRLAADPETRNIPVIFVTAMTATENEEHGLALGAVDYITKPINPAIVLARVHTHLELKRARDRLADENEWLEHEVARRMRENLLIQDLSVRALACLSEARDNETGLHIVRTQSYVELLARHLVGHERFRHALSGSRLGMVVKAAPLHDIGKVGVPDAILLKPGRLTVEEFEIMKAHPHIGADAINKAMEQALASADDETAEQASGAFAFLYIAREISLGHHEKWDGSGYPAGLVGDAIPVSARLMALADVFDALMSRRVYKPPMTLEETTKIICDGRASHFDPDVVDAFLACRERFADIAARFADPAPDAN</sequence>
<comment type="caution">
    <text evidence="4">The sequence shown here is derived from an EMBL/GenBank/DDBJ whole genome shotgun (WGS) entry which is preliminary data.</text>
</comment>
<dbReference type="InterPro" id="IPR037522">
    <property type="entry name" value="HD_GYP_dom"/>
</dbReference>
<dbReference type="InterPro" id="IPR052020">
    <property type="entry name" value="Cyclic_di-GMP/3'3'-cGAMP_PDE"/>
</dbReference>
<accession>A0A6C2CHZ5</accession>
<evidence type="ECO:0000313" key="4">
    <source>
        <dbReference type="EMBL" id="TYC53488.1"/>
    </source>
</evidence>
<dbReference type="PROSITE" id="PS51832">
    <property type="entry name" value="HD_GYP"/>
    <property type="match status" value="1"/>
</dbReference>
<dbReference type="PANTHER" id="PTHR45228">
    <property type="entry name" value="CYCLIC DI-GMP PHOSPHODIESTERASE TM_0186-RELATED"/>
    <property type="match status" value="1"/>
</dbReference>
<feature type="domain" description="Response regulatory" evidence="2">
    <location>
        <begin position="18"/>
        <end position="134"/>
    </location>
</feature>
<feature type="modified residue" description="4-aspartylphosphate" evidence="1">
    <location>
        <position position="67"/>
    </location>
</feature>
<dbReference type="Gene3D" id="1.10.3210.10">
    <property type="entry name" value="Hypothetical protein af1432"/>
    <property type="match status" value="1"/>
</dbReference>
<dbReference type="CDD" id="cd19920">
    <property type="entry name" value="REC_PA4781-like"/>
    <property type="match status" value="1"/>
</dbReference>
<dbReference type="SMART" id="SM00448">
    <property type="entry name" value="REC"/>
    <property type="match status" value="1"/>
</dbReference>